<dbReference type="KEGG" id="echi:FKX85_14895"/>
<dbReference type="AlphaFoldDB" id="A0A514CK82"/>
<evidence type="ECO:0000313" key="1">
    <source>
        <dbReference type="EMBL" id="QDH80255.1"/>
    </source>
</evidence>
<reference evidence="1 2" key="1">
    <citation type="submission" date="2019-06" db="EMBL/GenBank/DDBJ databases">
        <title>Echinicola alkalisoli sp. nov. isolated from saline soil.</title>
        <authorList>
            <person name="Sun J.-Q."/>
            <person name="Xu L."/>
        </authorList>
    </citation>
    <scope>NUCLEOTIDE SEQUENCE [LARGE SCALE GENOMIC DNA]</scope>
    <source>
        <strain evidence="1 2">LN3S3</strain>
    </source>
</reference>
<dbReference type="Proteomes" id="UP000316614">
    <property type="component" value="Chromosome"/>
</dbReference>
<keyword evidence="2" id="KW-1185">Reference proteome</keyword>
<dbReference type="RefSeq" id="WP_141615491.1">
    <property type="nucleotide sequence ID" value="NZ_CP041253.1"/>
</dbReference>
<organism evidence="1 2">
    <name type="scientific">Echinicola soli</name>
    <dbReference type="NCBI Taxonomy" id="2591634"/>
    <lineage>
        <taxon>Bacteria</taxon>
        <taxon>Pseudomonadati</taxon>
        <taxon>Bacteroidota</taxon>
        <taxon>Cytophagia</taxon>
        <taxon>Cytophagales</taxon>
        <taxon>Cyclobacteriaceae</taxon>
        <taxon>Echinicola</taxon>
    </lineage>
</organism>
<gene>
    <name evidence="1" type="ORF">FKX85_14895</name>
</gene>
<protein>
    <submittedName>
        <fullName evidence="1">Uncharacterized protein</fullName>
    </submittedName>
</protein>
<proteinExistence type="predicted"/>
<name>A0A514CK82_9BACT</name>
<evidence type="ECO:0000313" key="2">
    <source>
        <dbReference type="Proteomes" id="UP000316614"/>
    </source>
</evidence>
<dbReference type="OrthoDB" id="5447244at2"/>
<sequence length="198" mass="22903">MKHLFNNRKFYDFANSLANSIENRINNYDKTKFDNHSIDDLTTQLVDEFKIELPELKEDDIYQKKPSDTKIRYSGRGHFVRSTTVDGTKYTLIIPFTGDSTMFGIFPSSFTSVLPYGIVESDELKVVYEVPVGQDASRIKADFDNNLDTIKKYLEYLSKDINDFNGKLEPSIKARLERRKNKLDNDDEIANTFGFPIK</sequence>
<dbReference type="EMBL" id="CP041253">
    <property type="protein sequence ID" value="QDH80255.1"/>
    <property type="molecule type" value="Genomic_DNA"/>
</dbReference>
<accession>A0A514CK82</accession>